<dbReference type="GO" id="GO:0044550">
    <property type="term" value="P:secondary metabolite biosynthetic process"/>
    <property type="evidence" value="ECO:0007669"/>
    <property type="project" value="TreeGrafter"/>
</dbReference>
<accession>A0A6G3XD66</accession>
<evidence type="ECO:0000313" key="3">
    <source>
        <dbReference type="EMBL" id="NEE15542.1"/>
    </source>
</evidence>
<dbReference type="InterPro" id="IPR020845">
    <property type="entry name" value="AMP-binding_CS"/>
</dbReference>
<dbReference type="PANTHER" id="PTHR45527:SF10">
    <property type="entry name" value="PYOCHELIN SYNTHASE PCHF"/>
    <property type="match status" value="1"/>
</dbReference>
<protein>
    <submittedName>
        <fullName evidence="3">AMP-binding protein</fullName>
    </submittedName>
</protein>
<comment type="caution">
    <text evidence="3">The sequence shown here is derived from an EMBL/GenBank/DDBJ whole genome shotgun (WGS) entry which is preliminary data.</text>
</comment>
<dbReference type="EMBL" id="JAAGMN010005653">
    <property type="protein sequence ID" value="NEE15542.1"/>
    <property type="molecule type" value="Genomic_DNA"/>
</dbReference>
<dbReference type="Pfam" id="PF00501">
    <property type="entry name" value="AMP-binding"/>
    <property type="match status" value="1"/>
</dbReference>
<dbReference type="InterPro" id="IPR000873">
    <property type="entry name" value="AMP-dep_synth/lig_dom"/>
</dbReference>
<sequence>GELMSRARRIGRRLREVGARPGKPVAVCMERGWEQPVALLGALESGAPWLPLDPGLPADRRDRILETTGVRHVLTRSSMVGRWDWPSGITVLAVDDDAEWADVDDGPLTTVQSPDEPAYVLFTSGSTGVPKGVVVPHRGALNTLVHVIERYGVTERDRAIGLSAMSFDLSIWDMLGTLCAGATLVMPDAGSDRNPGHWLDLVRREGVTTWLG</sequence>
<name>A0A6G3XD66_9ACTN</name>
<dbReference type="PROSITE" id="PS00455">
    <property type="entry name" value="AMP_BINDING"/>
    <property type="match status" value="1"/>
</dbReference>
<dbReference type="GO" id="GO:0043041">
    <property type="term" value="P:amino acid activation for nonribosomal peptide biosynthetic process"/>
    <property type="evidence" value="ECO:0007669"/>
    <property type="project" value="TreeGrafter"/>
</dbReference>
<organism evidence="3">
    <name type="scientific">Streptomyces sp. SID7499</name>
    <dbReference type="NCBI Taxonomy" id="2706086"/>
    <lineage>
        <taxon>Bacteria</taxon>
        <taxon>Bacillati</taxon>
        <taxon>Actinomycetota</taxon>
        <taxon>Actinomycetes</taxon>
        <taxon>Kitasatosporales</taxon>
        <taxon>Streptomycetaceae</taxon>
        <taxon>Streptomyces</taxon>
    </lineage>
</organism>
<feature type="domain" description="AMP-dependent synthetase/ligase" evidence="2">
    <location>
        <begin position="2"/>
        <end position="211"/>
    </location>
</feature>
<proteinExistence type="predicted"/>
<dbReference type="PRINTS" id="PR00154">
    <property type="entry name" value="AMPBINDING"/>
</dbReference>
<dbReference type="GO" id="GO:0016874">
    <property type="term" value="F:ligase activity"/>
    <property type="evidence" value="ECO:0007669"/>
    <property type="project" value="UniProtKB-KW"/>
</dbReference>
<evidence type="ECO:0000259" key="2">
    <source>
        <dbReference type="Pfam" id="PF00501"/>
    </source>
</evidence>
<dbReference type="PANTHER" id="PTHR45527">
    <property type="entry name" value="NONRIBOSOMAL PEPTIDE SYNTHETASE"/>
    <property type="match status" value="1"/>
</dbReference>
<dbReference type="AlphaFoldDB" id="A0A6G3XD66"/>
<dbReference type="InterPro" id="IPR020459">
    <property type="entry name" value="AMP-binding"/>
</dbReference>
<reference evidence="3" key="1">
    <citation type="submission" date="2020-01" db="EMBL/GenBank/DDBJ databases">
        <title>Insect and environment-associated Actinomycetes.</title>
        <authorList>
            <person name="Currrie C."/>
            <person name="Chevrette M."/>
            <person name="Carlson C."/>
            <person name="Stubbendieck R."/>
            <person name="Wendt-Pienkowski E."/>
        </authorList>
    </citation>
    <scope>NUCLEOTIDE SEQUENCE</scope>
    <source>
        <strain evidence="3">SID7499</strain>
    </source>
</reference>
<dbReference type="GO" id="GO:0005737">
    <property type="term" value="C:cytoplasm"/>
    <property type="evidence" value="ECO:0007669"/>
    <property type="project" value="TreeGrafter"/>
</dbReference>
<dbReference type="SUPFAM" id="SSF56801">
    <property type="entry name" value="Acetyl-CoA synthetase-like"/>
    <property type="match status" value="1"/>
</dbReference>
<dbReference type="Gene3D" id="3.40.50.980">
    <property type="match status" value="2"/>
</dbReference>
<keyword evidence="1" id="KW-0436">Ligase</keyword>
<gene>
    <name evidence="3" type="ORF">G3M58_54900</name>
</gene>
<feature type="non-terminal residue" evidence="3">
    <location>
        <position position="212"/>
    </location>
</feature>
<feature type="non-terminal residue" evidence="3">
    <location>
        <position position="1"/>
    </location>
</feature>
<evidence type="ECO:0000256" key="1">
    <source>
        <dbReference type="ARBA" id="ARBA00022598"/>
    </source>
</evidence>
<dbReference type="GO" id="GO:0031177">
    <property type="term" value="F:phosphopantetheine binding"/>
    <property type="evidence" value="ECO:0007669"/>
    <property type="project" value="TreeGrafter"/>
</dbReference>